<dbReference type="InterPro" id="IPR037185">
    <property type="entry name" value="EmrE-like"/>
</dbReference>
<evidence type="ECO:0000259" key="7">
    <source>
        <dbReference type="Pfam" id="PF00892"/>
    </source>
</evidence>
<organism evidence="8 9">
    <name type="scientific">Synergistes jonesii</name>
    <dbReference type="NCBI Taxonomy" id="2754"/>
    <lineage>
        <taxon>Bacteria</taxon>
        <taxon>Thermotogati</taxon>
        <taxon>Synergistota</taxon>
        <taxon>Synergistia</taxon>
        <taxon>Synergistales</taxon>
        <taxon>Synergistaceae</taxon>
        <taxon>Synergistes</taxon>
    </lineage>
</organism>
<reference evidence="8 9" key="1">
    <citation type="submission" date="2014-04" db="EMBL/GenBank/DDBJ databases">
        <title>Draft Genome Sequence of Synergistes jonesii.</title>
        <authorList>
            <person name="Coil D.A."/>
            <person name="Eisen J.A."/>
            <person name="Holland-Moritz H.E."/>
        </authorList>
    </citation>
    <scope>NUCLEOTIDE SEQUENCE [LARGE SCALE GENOMIC DNA]</scope>
    <source>
        <strain evidence="8 9">78-1</strain>
    </source>
</reference>
<dbReference type="GeneID" id="90983722"/>
<feature type="transmembrane region" description="Helical" evidence="6">
    <location>
        <begin position="162"/>
        <end position="180"/>
    </location>
</feature>
<feature type="transmembrane region" description="Helical" evidence="6">
    <location>
        <begin position="227"/>
        <end position="246"/>
    </location>
</feature>
<dbReference type="Pfam" id="PF00892">
    <property type="entry name" value="EamA"/>
    <property type="match status" value="2"/>
</dbReference>
<comment type="similarity">
    <text evidence="2">Belongs to the EamA transporter family.</text>
</comment>
<dbReference type="SUPFAM" id="SSF103481">
    <property type="entry name" value="Multidrug resistance efflux transporter EmrE"/>
    <property type="match status" value="2"/>
</dbReference>
<dbReference type="InterPro" id="IPR050638">
    <property type="entry name" value="AA-Vitamin_Transporters"/>
</dbReference>
<feature type="transmembrane region" description="Helical" evidence="6">
    <location>
        <begin position="42"/>
        <end position="61"/>
    </location>
</feature>
<feature type="transmembrane region" description="Helical" evidence="6">
    <location>
        <begin position="12"/>
        <end position="30"/>
    </location>
</feature>
<feature type="transmembrane region" description="Helical" evidence="6">
    <location>
        <begin position="258"/>
        <end position="277"/>
    </location>
</feature>
<keyword evidence="9" id="KW-1185">Reference proteome</keyword>
<evidence type="ECO:0000313" key="9">
    <source>
        <dbReference type="Proteomes" id="UP000027665"/>
    </source>
</evidence>
<keyword evidence="4 6" id="KW-1133">Transmembrane helix</keyword>
<feature type="domain" description="EamA" evidence="7">
    <location>
        <begin position="163"/>
        <end position="300"/>
    </location>
</feature>
<evidence type="ECO:0000313" key="8">
    <source>
        <dbReference type="EMBL" id="KEJ92172.1"/>
    </source>
</evidence>
<keyword evidence="5 6" id="KW-0472">Membrane</keyword>
<dbReference type="GO" id="GO:0016020">
    <property type="term" value="C:membrane"/>
    <property type="evidence" value="ECO:0007669"/>
    <property type="project" value="UniProtKB-SubCell"/>
</dbReference>
<evidence type="ECO:0000256" key="4">
    <source>
        <dbReference type="ARBA" id="ARBA00022989"/>
    </source>
</evidence>
<proteinExistence type="inferred from homology"/>
<dbReference type="EMBL" id="JMKI01000034">
    <property type="protein sequence ID" value="KEJ92172.1"/>
    <property type="molecule type" value="Genomic_DNA"/>
</dbReference>
<evidence type="ECO:0000256" key="2">
    <source>
        <dbReference type="ARBA" id="ARBA00007362"/>
    </source>
</evidence>
<feature type="transmembrane region" description="Helical" evidence="6">
    <location>
        <begin position="73"/>
        <end position="93"/>
    </location>
</feature>
<gene>
    <name evidence="8" type="ORF">EH55_05395</name>
</gene>
<dbReference type="InterPro" id="IPR000620">
    <property type="entry name" value="EamA_dom"/>
</dbReference>
<evidence type="ECO:0000256" key="1">
    <source>
        <dbReference type="ARBA" id="ARBA00004141"/>
    </source>
</evidence>
<evidence type="ECO:0000256" key="3">
    <source>
        <dbReference type="ARBA" id="ARBA00022692"/>
    </source>
</evidence>
<comment type="caution">
    <text evidence="8">The sequence shown here is derived from an EMBL/GenBank/DDBJ whole genome shotgun (WGS) entry which is preliminary data.</text>
</comment>
<name>A0A073J377_9BACT</name>
<feature type="transmembrane region" description="Helical" evidence="6">
    <location>
        <begin position="105"/>
        <end position="122"/>
    </location>
</feature>
<sequence length="302" mass="32544">MKSKSAGGARPFDYIIVLVTVVIWGGSFASTKYALAQAEPSLILLMRFFFAVLVLAAGCYFEGTLRLPAREELPSLLFMGFQGIFFHQGIQAVAMKTAGAGNSNWMMVASPALVAVLGRIFLKEKISRAGAAGLLLAAAGVALVLARGTVKGTAESGSFGSVGDYIMLFSVLNWAVFLIISRKFLRASLPPAFSIFWELVFAFFYALAASFVVGTNFSLVATFSPQTWLSIVFLGALSSGLAYLFWYKELAIFPVAKLVIFQFLQPVAGMAISYLLIGERYTPWLALGAAMIVCGICLVNKK</sequence>
<dbReference type="PANTHER" id="PTHR32322:SF2">
    <property type="entry name" value="EAMA DOMAIN-CONTAINING PROTEIN"/>
    <property type="match status" value="1"/>
</dbReference>
<dbReference type="AlphaFoldDB" id="A0A073J377"/>
<dbReference type="eggNOG" id="COG0697">
    <property type="taxonomic scope" value="Bacteria"/>
</dbReference>
<dbReference type="OrthoDB" id="3525at2"/>
<accession>A0A073J377</accession>
<dbReference type="PANTHER" id="PTHR32322">
    <property type="entry name" value="INNER MEMBRANE TRANSPORTER"/>
    <property type="match status" value="1"/>
</dbReference>
<keyword evidence="3 6" id="KW-0812">Transmembrane</keyword>
<dbReference type="Proteomes" id="UP000027665">
    <property type="component" value="Unassembled WGS sequence"/>
</dbReference>
<evidence type="ECO:0000256" key="5">
    <source>
        <dbReference type="ARBA" id="ARBA00023136"/>
    </source>
</evidence>
<evidence type="ECO:0000256" key="6">
    <source>
        <dbReference type="SAM" id="Phobius"/>
    </source>
</evidence>
<feature type="transmembrane region" description="Helical" evidence="6">
    <location>
        <begin position="192"/>
        <end position="215"/>
    </location>
</feature>
<feature type="transmembrane region" description="Helical" evidence="6">
    <location>
        <begin position="129"/>
        <end position="150"/>
    </location>
</feature>
<protein>
    <recommendedName>
        <fullName evidence="7">EamA domain-containing protein</fullName>
    </recommendedName>
</protein>
<feature type="domain" description="EamA" evidence="7">
    <location>
        <begin position="14"/>
        <end position="145"/>
    </location>
</feature>
<comment type="subcellular location">
    <subcellularLocation>
        <location evidence="1">Membrane</location>
        <topology evidence="1">Multi-pass membrane protein</topology>
    </subcellularLocation>
</comment>
<dbReference type="RefSeq" id="WP_037976368.1">
    <property type="nucleotide sequence ID" value="NZ_JAXDSK010000031.1"/>
</dbReference>
<feature type="transmembrane region" description="Helical" evidence="6">
    <location>
        <begin position="283"/>
        <end position="300"/>
    </location>
</feature>